<evidence type="ECO:0000256" key="1">
    <source>
        <dbReference type="ARBA" id="ARBA00000553"/>
    </source>
</evidence>
<comment type="catalytic activity">
    <reaction evidence="1">
        <text>inosine + phosphate = alpha-D-ribose 1-phosphate + hypoxanthine</text>
        <dbReference type="Rhea" id="RHEA:27646"/>
        <dbReference type="ChEBI" id="CHEBI:17368"/>
        <dbReference type="ChEBI" id="CHEBI:17596"/>
        <dbReference type="ChEBI" id="CHEBI:43474"/>
        <dbReference type="ChEBI" id="CHEBI:57720"/>
        <dbReference type="EC" id="2.4.2.1"/>
    </reaction>
    <physiologicalReaction direction="left-to-right" evidence="1">
        <dbReference type="Rhea" id="RHEA:27647"/>
    </physiologicalReaction>
</comment>
<dbReference type="PANTHER" id="PTHR30616:SF2">
    <property type="entry name" value="PURINE NUCLEOSIDE PHOSPHORYLASE LACC1"/>
    <property type="match status" value="1"/>
</dbReference>
<evidence type="ECO:0000256" key="2">
    <source>
        <dbReference type="ARBA" id="ARBA00007353"/>
    </source>
</evidence>
<keyword evidence="12" id="KW-1185">Reference proteome</keyword>
<reference evidence="12" key="2">
    <citation type="submission" date="2014-02" db="EMBL/GenBank/DDBJ databases">
        <title>Draft Genome Sequence of extremely halophilic bacteria Halorhodospira halochloris.</title>
        <authorList>
            <person name="Singh K.S."/>
        </authorList>
    </citation>
    <scope>NUCLEOTIDE SEQUENCE [LARGE SCALE GENOMIC DNA]</scope>
    <source>
        <strain evidence="12">A</strain>
    </source>
</reference>
<dbReference type="NCBIfam" id="TIGR00726">
    <property type="entry name" value="peptidoglycan editing factor PgeF"/>
    <property type="match status" value="1"/>
</dbReference>
<organism evidence="11 12">
    <name type="scientific">Ectothiorhodospira haloalkaliphila</name>
    <dbReference type="NCBI Taxonomy" id="421628"/>
    <lineage>
        <taxon>Bacteria</taxon>
        <taxon>Pseudomonadati</taxon>
        <taxon>Pseudomonadota</taxon>
        <taxon>Gammaproteobacteria</taxon>
        <taxon>Chromatiales</taxon>
        <taxon>Ectothiorhodospiraceae</taxon>
        <taxon>Ectothiorhodospira</taxon>
    </lineage>
</organism>
<dbReference type="CDD" id="cd16833">
    <property type="entry name" value="YfiH"/>
    <property type="match status" value="1"/>
</dbReference>
<evidence type="ECO:0000256" key="10">
    <source>
        <dbReference type="RuleBase" id="RU361274"/>
    </source>
</evidence>
<evidence type="ECO:0000313" key="11">
    <source>
        <dbReference type="EMBL" id="AHK80268.1"/>
    </source>
</evidence>
<evidence type="ECO:0000256" key="4">
    <source>
        <dbReference type="ARBA" id="ARBA00022723"/>
    </source>
</evidence>
<dbReference type="PATRIC" id="fig|1354791.3.peg.375"/>
<name>W8KM73_9GAMM</name>
<comment type="catalytic activity">
    <reaction evidence="9">
        <text>S-methyl-5'-thioadenosine + phosphate = 5-(methylsulfanyl)-alpha-D-ribose 1-phosphate + adenine</text>
        <dbReference type="Rhea" id="RHEA:11852"/>
        <dbReference type="ChEBI" id="CHEBI:16708"/>
        <dbReference type="ChEBI" id="CHEBI:17509"/>
        <dbReference type="ChEBI" id="CHEBI:43474"/>
        <dbReference type="ChEBI" id="CHEBI:58533"/>
        <dbReference type="EC" id="2.4.2.28"/>
    </reaction>
    <physiologicalReaction direction="left-to-right" evidence="9">
        <dbReference type="Rhea" id="RHEA:11853"/>
    </physiologicalReaction>
</comment>
<evidence type="ECO:0000256" key="3">
    <source>
        <dbReference type="ARBA" id="ARBA00022679"/>
    </source>
</evidence>
<dbReference type="GO" id="GO:0005507">
    <property type="term" value="F:copper ion binding"/>
    <property type="evidence" value="ECO:0007669"/>
    <property type="project" value="TreeGrafter"/>
</dbReference>
<dbReference type="SUPFAM" id="SSF64438">
    <property type="entry name" value="CNF1/YfiH-like putative cysteine hydrolases"/>
    <property type="match status" value="1"/>
</dbReference>
<proteinExistence type="inferred from homology"/>
<dbReference type="PANTHER" id="PTHR30616">
    <property type="entry name" value="UNCHARACTERIZED PROTEIN YFIH"/>
    <property type="match status" value="1"/>
</dbReference>
<dbReference type="InterPro" id="IPR011324">
    <property type="entry name" value="Cytotoxic_necrot_fac-like_cat"/>
</dbReference>
<dbReference type="Gene3D" id="3.60.140.10">
    <property type="entry name" value="CNF1/YfiH-like putative cysteine hydrolases"/>
    <property type="match status" value="1"/>
</dbReference>
<gene>
    <name evidence="11" type="ORF">M911_15170</name>
</gene>
<dbReference type="RefSeq" id="WP_025282806.1">
    <property type="nucleotide sequence ID" value="NZ_CP007268.1"/>
</dbReference>
<dbReference type="GO" id="GO:0017061">
    <property type="term" value="F:S-methyl-5-thioadenosine phosphorylase activity"/>
    <property type="evidence" value="ECO:0007669"/>
    <property type="project" value="UniProtKB-EC"/>
</dbReference>
<evidence type="ECO:0000256" key="9">
    <source>
        <dbReference type="ARBA" id="ARBA00049893"/>
    </source>
</evidence>
<evidence type="ECO:0000256" key="6">
    <source>
        <dbReference type="ARBA" id="ARBA00022833"/>
    </source>
</evidence>
<evidence type="ECO:0000256" key="7">
    <source>
        <dbReference type="ARBA" id="ARBA00047989"/>
    </source>
</evidence>
<sequence length="247" mass="26765">MSAPELILPQWSAPAGVRAAVTTRAGGVSRTPHDSLNLGLGNGDDPDAVMENRRRLREILNLPDEPAWLHQVHGIQVVEAHHVDPDEPPKADASITRTPGLACVVLTADCLPVLFCDRSGQQVAAAHAGWRGLVAGVLEATVEAFDCPPVDVIAWLGPCIGPQAFEVGPEVRQAFIDHDPSADTAFAPSPQGRWLADLHRLARRRLQDCGVTQITGNQACTHSQPERFYSYRRDGETGRMASLIWLD</sequence>
<dbReference type="AlphaFoldDB" id="W8KM73"/>
<protein>
    <recommendedName>
        <fullName evidence="10">Purine nucleoside phosphorylase</fullName>
    </recommendedName>
</protein>
<dbReference type="InterPro" id="IPR003730">
    <property type="entry name" value="Cu_polyphenol_OxRdtase"/>
</dbReference>
<dbReference type="OrthoDB" id="4279at2"/>
<accession>W8KM73</accession>
<dbReference type="Proteomes" id="UP000019442">
    <property type="component" value="Chromosome"/>
</dbReference>
<comment type="catalytic activity">
    <reaction evidence="8">
        <text>adenosine + phosphate = alpha-D-ribose 1-phosphate + adenine</text>
        <dbReference type="Rhea" id="RHEA:27642"/>
        <dbReference type="ChEBI" id="CHEBI:16335"/>
        <dbReference type="ChEBI" id="CHEBI:16708"/>
        <dbReference type="ChEBI" id="CHEBI:43474"/>
        <dbReference type="ChEBI" id="CHEBI:57720"/>
        <dbReference type="EC" id="2.4.2.1"/>
    </reaction>
    <physiologicalReaction direction="left-to-right" evidence="8">
        <dbReference type="Rhea" id="RHEA:27643"/>
    </physiologicalReaction>
</comment>
<dbReference type="GO" id="GO:0016787">
    <property type="term" value="F:hydrolase activity"/>
    <property type="evidence" value="ECO:0007669"/>
    <property type="project" value="UniProtKB-KW"/>
</dbReference>
<evidence type="ECO:0000256" key="8">
    <source>
        <dbReference type="ARBA" id="ARBA00048968"/>
    </source>
</evidence>
<keyword evidence="3" id="KW-0808">Transferase</keyword>
<evidence type="ECO:0000313" key="12">
    <source>
        <dbReference type="Proteomes" id="UP000019442"/>
    </source>
</evidence>
<dbReference type="InterPro" id="IPR038371">
    <property type="entry name" value="Cu_polyphenol_OxRdtase_sf"/>
</dbReference>
<keyword evidence="4" id="KW-0479">Metal-binding</keyword>
<dbReference type="EMBL" id="CP007268">
    <property type="protein sequence ID" value="AHK80268.1"/>
    <property type="molecule type" value="Genomic_DNA"/>
</dbReference>
<keyword evidence="5" id="KW-0378">Hydrolase</keyword>
<dbReference type="HOGENOM" id="CLU_065784_1_1_6"/>
<comment type="similarity">
    <text evidence="2 10">Belongs to the purine nucleoside phosphorylase YfiH/LACC1 family.</text>
</comment>
<dbReference type="Pfam" id="PF02578">
    <property type="entry name" value="Cu-oxidase_4"/>
    <property type="match status" value="1"/>
</dbReference>
<evidence type="ECO:0000256" key="5">
    <source>
        <dbReference type="ARBA" id="ARBA00022801"/>
    </source>
</evidence>
<reference evidence="11 12" key="1">
    <citation type="journal article" date="2014" name="J Genomics">
        <title>Draft Genome Sequence of the Extremely Halophilic Phototrophic Purple Sulfur Bacterium Halorhodospira halochloris.</title>
        <authorList>
            <person name="Singh K.S."/>
            <person name="Kirksey J."/>
            <person name="Hoff W.D."/>
            <person name="Deole R."/>
        </authorList>
    </citation>
    <scope>NUCLEOTIDE SEQUENCE [LARGE SCALE GENOMIC DNA]</scope>
    <source>
        <strain evidence="11 12">A</strain>
    </source>
</reference>
<dbReference type="KEGG" id="hhc:M911_15170"/>
<keyword evidence="6" id="KW-0862">Zinc</keyword>
<comment type="catalytic activity">
    <reaction evidence="7">
        <text>adenosine + H2O + H(+) = inosine + NH4(+)</text>
        <dbReference type="Rhea" id="RHEA:24408"/>
        <dbReference type="ChEBI" id="CHEBI:15377"/>
        <dbReference type="ChEBI" id="CHEBI:15378"/>
        <dbReference type="ChEBI" id="CHEBI:16335"/>
        <dbReference type="ChEBI" id="CHEBI:17596"/>
        <dbReference type="ChEBI" id="CHEBI:28938"/>
        <dbReference type="EC" id="3.5.4.4"/>
    </reaction>
    <physiologicalReaction direction="left-to-right" evidence="7">
        <dbReference type="Rhea" id="RHEA:24409"/>
    </physiologicalReaction>
</comment>